<evidence type="ECO:0000313" key="3">
    <source>
        <dbReference type="Proteomes" id="UP001153148"/>
    </source>
</evidence>
<organism evidence="2 3">
    <name type="scientific">Timema podura</name>
    <name type="common">Walking stick</name>
    <dbReference type="NCBI Taxonomy" id="61482"/>
    <lineage>
        <taxon>Eukaryota</taxon>
        <taxon>Metazoa</taxon>
        <taxon>Ecdysozoa</taxon>
        <taxon>Arthropoda</taxon>
        <taxon>Hexapoda</taxon>
        <taxon>Insecta</taxon>
        <taxon>Pterygota</taxon>
        <taxon>Neoptera</taxon>
        <taxon>Polyneoptera</taxon>
        <taxon>Phasmatodea</taxon>
        <taxon>Timematodea</taxon>
        <taxon>Timematoidea</taxon>
        <taxon>Timematidae</taxon>
        <taxon>Timema</taxon>
    </lineage>
</organism>
<dbReference type="EMBL" id="CAJPIN010005922">
    <property type="protein sequence ID" value="CAG2057721.1"/>
    <property type="molecule type" value="Genomic_DNA"/>
</dbReference>
<keyword evidence="3" id="KW-1185">Reference proteome</keyword>
<evidence type="ECO:0000256" key="1">
    <source>
        <dbReference type="SAM" id="MobiDB-lite"/>
    </source>
</evidence>
<protein>
    <submittedName>
        <fullName evidence="2">Uncharacterized protein</fullName>
    </submittedName>
</protein>
<sequence>MFTVDCLSKLAEALNQLLCQDWDKDWAERIKLEKFRWHNSQWLEMVENTALDSTGFDKASTLDNDLPAYLEDDIMQHTLLFPSGVLSYDRSIPFVNKLSPPMRPDLHLALNEPDDMMLGNDFDSNKDIGNRPKSRYSRDLDSDLGDSDPLFNKSCMSTSNSSEDLVRNGLSNLMLGPLLPADDSQLDAPQYSCAFDHAAIEEGLQIRDSK</sequence>
<accession>A0ABN7NPF7</accession>
<comment type="caution">
    <text evidence="2">The sequence shown here is derived from an EMBL/GenBank/DDBJ whole genome shotgun (WGS) entry which is preliminary data.</text>
</comment>
<feature type="compositionally biased region" description="Basic and acidic residues" evidence="1">
    <location>
        <begin position="123"/>
        <end position="141"/>
    </location>
</feature>
<proteinExistence type="predicted"/>
<dbReference type="Proteomes" id="UP001153148">
    <property type="component" value="Unassembled WGS sequence"/>
</dbReference>
<feature type="non-terminal residue" evidence="2">
    <location>
        <position position="210"/>
    </location>
</feature>
<reference evidence="2" key="1">
    <citation type="submission" date="2021-03" db="EMBL/GenBank/DDBJ databases">
        <authorList>
            <person name="Tran Van P."/>
        </authorList>
    </citation>
    <scope>NUCLEOTIDE SEQUENCE</scope>
</reference>
<evidence type="ECO:0000313" key="2">
    <source>
        <dbReference type="EMBL" id="CAG2057721.1"/>
    </source>
</evidence>
<gene>
    <name evidence="2" type="ORF">TPAB3V08_LOCUS4698</name>
</gene>
<dbReference type="Pfam" id="PF05804">
    <property type="entry name" value="KAP"/>
    <property type="match status" value="1"/>
</dbReference>
<name>A0ABN7NPF7_TIMPD</name>
<feature type="region of interest" description="Disordered" evidence="1">
    <location>
        <begin position="120"/>
        <end position="143"/>
    </location>
</feature>